<evidence type="ECO:0000256" key="2">
    <source>
        <dbReference type="ARBA" id="ARBA00005417"/>
    </source>
</evidence>
<feature type="transmembrane region" description="Helical" evidence="9">
    <location>
        <begin position="30"/>
        <end position="52"/>
    </location>
</feature>
<dbReference type="InterPro" id="IPR011527">
    <property type="entry name" value="ABC1_TM_dom"/>
</dbReference>
<dbReference type="AlphaFoldDB" id="A0A3A1WNH2"/>
<evidence type="ECO:0000259" key="11">
    <source>
        <dbReference type="PROSITE" id="PS50929"/>
    </source>
</evidence>
<proteinExistence type="inferred from homology"/>
<comment type="subcellular location">
    <subcellularLocation>
        <location evidence="1">Cell membrane</location>
        <topology evidence="1">Multi-pass membrane protein</topology>
    </subcellularLocation>
</comment>
<evidence type="ECO:0000256" key="5">
    <source>
        <dbReference type="ARBA" id="ARBA00022741"/>
    </source>
</evidence>
<dbReference type="GO" id="GO:0140359">
    <property type="term" value="F:ABC-type transporter activity"/>
    <property type="evidence" value="ECO:0007669"/>
    <property type="project" value="InterPro"/>
</dbReference>
<evidence type="ECO:0000313" key="12">
    <source>
        <dbReference type="EMBL" id="RIY02065.1"/>
    </source>
</evidence>
<feature type="domain" description="ABC transporter" evidence="10">
    <location>
        <begin position="352"/>
        <end position="587"/>
    </location>
</feature>
<evidence type="ECO:0000256" key="7">
    <source>
        <dbReference type="ARBA" id="ARBA00022989"/>
    </source>
</evidence>
<dbReference type="InterPro" id="IPR039421">
    <property type="entry name" value="Type_1_exporter"/>
</dbReference>
<comment type="similarity">
    <text evidence="2">Belongs to the ABC transporter superfamily.</text>
</comment>
<dbReference type="InterPro" id="IPR027417">
    <property type="entry name" value="P-loop_NTPase"/>
</dbReference>
<dbReference type="PROSITE" id="PS50929">
    <property type="entry name" value="ABC_TM1F"/>
    <property type="match status" value="1"/>
</dbReference>
<keyword evidence="7 9" id="KW-1133">Transmembrane helix</keyword>
<dbReference type="Gene3D" id="1.20.1560.10">
    <property type="entry name" value="ABC transporter type 1, transmembrane domain"/>
    <property type="match status" value="1"/>
</dbReference>
<dbReference type="Pfam" id="PF00664">
    <property type="entry name" value="ABC_membrane"/>
    <property type="match status" value="1"/>
</dbReference>
<evidence type="ECO:0000256" key="9">
    <source>
        <dbReference type="SAM" id="Phobius"/>
    </source>
</evidence>
<dbReference type="PANTHER" id="PTHR24221:SF654">
    <property type="entry name" value="ATP-BINDING CASSETTE SUB-FAMILY B MEMBER 6"/>
    <property type="match status" value="1"/>
</dbReference>
<accession>A0A3A1WNH2</accession>
<dbReference type="FunFam" id="3.40.50.300:FF:000287">
    <property type="entry name" value="Multidrug ABC transporter ATP-binding protein"/>
    <property type="match status" value="1"/>
</dbReference>
<dbReference type="InterPro" id="IPR017871">
    <property type="entry name" value="ABC_transporter-like_CS"/>
</dbReference>
<feature type="transmembrane region" description="Helical" evidence="9">
    <location>
        <begin position="258"/>
        <end position="283"/>
    </location>
</feature>
<dbReference type="EMBL" id="QYRN01000003">
    <property type="protein sequence ID" value="RIY02065.1"/>
    <property type="molecule type" value="Genomic_DNA"/>
</dbReference>
<comment type="caution">
    <text evidence="12">The sequence shown here is derived from an EMBL/GenBank/DDBJ whole genome shotgun (WGS) entry which is preliminary data.</text>
</comment>
<sequence length="596" mass="63989">MSITPPRDRAGAIRRTLAFTVSNWRAERPLAVSVAGCITLATLADILIPFYAGRLVDALASTGGERDLAPALRALGAMAVLGVVFVVARHCAWASVVPMTLRIMGRVGQDTFGRVQHFSASWHANSFSGSVVRQVTRGMWALDLLHDILLLALLPSMVVLVGTVGLLALQWPVMGLAMGAGALVYVGTTIVLSTRWVAPASRLSNRLDTRVGGVIADALACNGVVKAFGSEEREAARLGEALAAWQVGTRRTWMRGTWLGTLQTVVLWAIRIGVAGVAVALWWRGQASAGDVTYILTTYFVLHGYLRDIGMHVSNLQRSVNELEELVELHDERPEIGDRPGAPAIVPGPGEIRFENVRFHYGAHAAPLYDGLSVSIPAGQRVGLVGPSGSGKTTFVKLIQRLHDVAGGRVTVDGQDVAAVRQVSLRRRIAVVPQESILFHRTLAENIAYGRPEATRAEIEAAARLAHADAFIARMPEGYDTLVGERGVKLSGGERQRIALARAFLADAPILVLDEATSALDSRSEQLIQAATERLMAGRTALVVAHRLSTVRSLDRILVFDRGRIVEDGAPGELMQRPGGLYRALVEQQSAGMLGG</sequence>
<keyword evidence="3" id="KW-0813">Transport</keyword>
<dbReference type="RefSeq" id="WP_119539202.1">
    <property type="nucleotide sequence ID" value="NZ_QYRN01000003.1"/>
</dbReference>
<evidence type="ECO:0000256" key="8">
    <source>
        <dbReference type="ARBA" id="ARBA00023136"/>
    </source>
</evidence>
<gene>
    <name evidence="12" type="ORF">D3218_07115</name>
</gene>
<dbReference type="GO" id="GO:0034040">
    <property type="term" value="F:ATPase-coupled lipid transmembrane transporter activity"/>
    <property type="evidence" value="ECO:0007669"/>
    <property type="project" value="TreeGrafter"/>
</dbReference>
<dbReference type="Pfam" id="PF00005">
    <property type="entry name" value="ABC_tran"/>
    <property type="match status" value="1"/>
</dbReference>
<evidence type="ECO:0000313" key="13">
    <source>
        <dbReference type="Proteomes" id="UP000265750"/>
    </source>
</evidence>
<evidence type="ECO:0000259" key="10">
    <source>
        <dbReference type="PROSITE" id="PS50893"/>
    </source>
</evidence>
<feature type="transmembrane region" description="Helical" evidence="9">
    <location>
        <begin position="148"/>
        <end position="169"/>
    </location>
</feature>
<dbReference type="Proteomes" id="UP000265750">
    <property type="component" value="Unassembled WGS sequence"/>
</dbReference>
<dbReference type="SUPFAM" id="SSF52540">
    <property type="entry name" value="P-loop containing nucleoside triphosphate hydrolases"/>
    <property type="match status" value="1"/>
</dbReference>
<dbReference type="PROSITE" id="PS50893">
    <property type="entry name" value="ABC_TRANSPORTER_2"/>
    <property type="match status" value="1"/>
</dbReference>
<dbReference type="InterPro" id="IPR036640">
    <property type="entry name" value="ABC1_TM_sf"/>
</dbReference>
<dbReference type="InterPro" id="IPR003593">
    <property type="entry name" value="AAA+_ATPase"/>
</dbReference>
<feature type="domain" description="ABC transmembrane type-1" evidence="11">
    <location>
        <begin position="34"/>
        <end position="318"/>
    </location>
</feature>
<evidence type="ECO:0000256" key="4">
    <source>
        <dbReference type="ARBA" id="ARBA00022692"/>
    </source>
</evidence>
<dbReference type="Gene3D" id="3.40.50.300">
    <property type="entry name" value="P-loop containing nucleotide triphosphate hydrolases"/>
    <property type="match status" value="1"/>
</dbReference>
<dbReference type="GO" id="GO:0005886">
    <property type="term" value="C:plasma membrane"/>
    <property type="evidence" value="ECO:0007669"/>
    <property type="project" value="UniProtKB-SubCell"/>
</dbReference>
<protein>
    <submittedName>
        <fullName evidence="12">ABC transporter ATP-binding protein</fullName>
    </submittedName>
</protein>
<dbReference type="SMART" id="SM00382">
    <property type="entry name" value="AAA"/>
    <property type="match status" value="1"/>
</dbReference>
<dbReference type="OrthoDB" id="9804259at2"/>
<feature type="transmembrane region" description="Helical" evidence="9">
    <location>
        <begin position="175"/>
        <end position="198"/>
    </location>
</feature>
<evidence type="ECO:0000256" key="6">
    <source>
        <dbReference type="ARBA" id="ARBA00022840"/>
    </source>
</evidence>
<reference evidence="13" key="1">
    <citation type="submission" date="2018-09" db="EMBL/GenBank/DDBJ databases">
        <authorList>
            <person name="Tuo L."/>
        </authorList>
    </citation>
    <scope>NUCLEOTIDE SEQUENCE [LARGE SCALE GENOMIC DNA]</scope>
    <source>
        <strain evidence="13">M2BS4Y-1</strain>
    </source>
</reference>
<dbReference type="GO" id="GO:0016887">
    <property type="term" value="F:ATP hydrolysis activity"/>
    <property type="evidence" value="ECO:0007669"/>
    <property type="project" value="InterPro"/>
</dbReference>
<evidence type="ECO:0000256" key="1">
    <source>
        <dbReference type="ARBA" id="ARBA00004651"/>
    </source>
</evidence>
<dbReference type="InterPro" id="IPR003439">
    <property type="entry name" value="ABC_transporter-like_ATP-bd"/>
</dbReference>
<organism evidence="12 13">
    <name type="scientific">Aureimonas flava</name>
    <dbReference type="NCBI Taxonomy" id="2320271"/>
    <lineage>
        <taxon>Bacteria</taxon>
        <taxon>Pseudomonadati</taxon>
        <taxon>Pseudomonadota</taxon>
        <taxon>Alphaproteobacteria</taxon>
        <taxon>Hyphomicrobiales</taxon>
        <taxon>Aurantimonadaceae</taxon>
        <taxon>Aureimonas</taxon>
    </lineage>
</organism>
<dbReference type="PANTHER" id="PTHR24221">
    <property type="entry name" value="ATP-BINDING CASSETTE SUB-FAMILY B"/>
    <property type="match status" value="1"/>
</dbReference>
<dbReference type="GO" id="GO:0005524">
    <property type="term" value="F:ATP binding"/>
    <property type="evidence" value="ECO:0007669"/>
    <property type="project" value="UniProtKB-KW"/>
</dbReference>
<evidence type="ECO:0000256" key="3">
    <source>
        <dbReference type="ARBA" id="ARBA00022448"/>
    </source>
</evidence>
<keyword evidence="5" id="KW-0547">Nucleotide-binding</keyword>
<keyword evidence="8 9" id="KW-0472">Membrane</keyword>
<dbReference type="PROSITE" id="PS00211">
    <property type="entry name" value="ABC_TRANSPORTER_1"/>
    <property type="match status" value="1"/>
</dbReference>
<dbReference type="SUPFAM" id="SSF90123">
    <property type="entry name" value="ABC transporter transmembrane region"/>
    <property type="match status" value="1"/>
</dbReference>
<feature type="transmembrane region" description="Helical" evidence="9">
    <location>
        <begin position="72"/>
        <end position="96"/>
    </location>
</feature>
<keyword evidence="4 9" id="KW-0812">Transmembrane</keyword>
<name>A0A3A1WNH2_9HYPH</name>
<keyword evidence="6 12" id="KW-0067">ATP-binding</keyword>
<keyword evidence="13" id="KW-1185">Reference proteome</keyword>